<comment type="cofactor">
    <cofactor evidence="1 7">
        <name>pyridoxal 5'-phosphate</name>
        <dbReference type="ChEBI" id="CHEBI:597326"/>
    </cofactor>
</comment>
<keyword evidence="5" id="KW-0408">Iron</keyword>
<dbReference type="PROSITE" id="PS00595">
    <property type="entry name" value="AA_TRANSFER_CLASS_5"/>
    <property type="match status" value="1"/>
</dbReference>
<evidence type="ECO:0000313" key="9">
    <source>
        <dbReference type="EMBL" id="SEI93021.1"/>
    </source>
</evidence>
<evidence type="ECO:0000256" key="1">
    <source>
        <dbReference type="ARBA" id="ARBA00001933"/>
    </source>
</evidence>
<dbReference type="InterPro" id="IPR015422">
    <property type="entry name" value="PyrdxlP-dep_Trfase_small"/>
</dbReference>
<organism evidence="9 10">
    <name type="scientific">Alkalibacterium gilvum</name>
    <dbReference type="NCBI Taxonomy" id="1130080"/>
    <lineage>
        <taxon>Bacteria</taxon>
        <taxon>Bacillati</taxon>
        <taxon>Bacillota</taxon>
        <taxon>Bacilli</taxon>
        <taxon>Lactobacillales</taxon>
        <taxon>Carnobacteriaceae</taxon>
        <taxon>Alkalibacterium</taxon>
    </lineage>
</organism>
<feature type="domain" description="Aminotransferase class V" evidence="8">
    <location>
        <begin position="35"/>
        <end position="396"/>
    </location>
</feature>
<dbReference type="SUPFAM" id="SSF53383">
    <property type="entry name" value="PLP-dependent transferases"/>
    <property type="match status" value="1"/>
</dbReference>
<dbReference type="InterPro" id="IPR016454">
    <property type="entry name" value="Cysteine_dSase"/>
</dbReference>
<dbReference type="Proteomes" id="UP000198564">
    <property type="component" value="Unassembled WGS sequence"/>
</dbReference>
<evidence type="ECO:0000259" key="8">
    <source>
        <dbReference type="Pfam" id="PF00266"/>
    </source>
</evidence>
<dbReference type="AlphaFoldDB" id="A0A1H6UL30"/>
<accession>A0A1H6UL30</accession>
<dbReference type="PIRSF" id="PIRSF005572">
    <property type="entry name" value="NifS"/>
    <property type="match status" value="1"/>
</dbReference>
<evidence type="ECO:0000256" key="4">
    <source>
        <dbReference type="ARBA" id="ARBA00022898"/>
    </source>
</evidence>
<dbReference type="GO" id="GO:0031071">
    <property type="term" value="F:cysteine desulfurase activity"/>
    <property type="evidence" value="ECO:0007669"/>
    <property type="project" value="UniProtKB-ARBA"/>
</dbReference>
<keyword evidence="6" id="KW-0411">Iron-sulfur</keyword>
<comment type="similarity">
    <text evidence="2">Belongs to the class-V pyridoxal-phosphate-dependent aminotransferase family. NifS/IscS subfamily.</text>
</comment>
<dbReference type="EMBL" id="FNYW01000034">
    <property type="protein sequence ID" value="SEI93021.1"/>
    <property type="molecule type" value="Genomic_DNA"/>
</dbReference>
<dbReference type="InterPro" id="IPR000192">
    <property type="entry name" value="Aminotrans_V_dom"/>
</dbReference>
<evidence type="ECO:0000256" key="6">
    <source>
        <dbReference type="ARBA" id="ARBA00023014"/>
    </source>
</evidence>
<sequence>MKTMISLYLLERTINFAILKRVYERMENKRGAGMIYFDNSATTKAEASVLRTYQTVSEQFFGNPSSLHQLGEKSRQLLNLSRKQIAVLLNVDNEEIYFTGGGTEGDNVAVKGTAMAKINYGRHIITSVTEHPAVIKSMEQLEHLGWDITYLSVDDKGMISLKELKQALRKDTILVSLMAVNNETGSLQPIKEVGALLRHYPSVHFHVDAVQALGKIDLELSNSRIDIAVFSGHKFHAPKGSGFMYVRKGRKLAPVLSGGGQENGLRNGTENVPGNVALAKAVRLLLENQEAKKENLLSMKNSLLDYLKTFQKVTIFSPEQSAPHIICFGIKNSRGEVLVHALEQDEIYISTTSACSSREQGNVHSIKEMGYTIKQAESAVRISLSNMNTSLEIEAFKKQFSRAYERLTTMEE</sequence>
<dbReference type="GO" id="GO:0051536">
    <property type="term" value="F:iron-sulfur cluster binding"/>
    <property type="evidence" value="ECO:0007669"/>
    <property type="project" value="UniProtKB-KW"/>
</dbReference>
<keyword evidence="3" id="KW-0479">Metal-binding</keyword>
<dbReference type="GO" id="GO:0046872">
    <property type="term" value="F:metal ion binding"/>
    <property type="evidence" value="ECO:0007669"/>
    <property type="project" value="UniProtKB-KW"/>
</dbReference>
<dbReference type="Gene3D" id="3.40.640.10">
    <property type="entry name" value="Type I PLP-dependent aspartate aminotransferase-like (Major domain)"/>
    <property type="match status" value="1"/>
</dbReference>
<dbReference type="FunFam" id="3.40.640.10:FF:000084">
    <property type="entry name" value="IscS-like cysteine desulfurase"/>
    <property type="match status" value="1"/>
</dbReference>
<evidence type="ECO:0000256" key="3">
    <source>
        <dbReference type="ARBA" id="ARBA00022723"/>
    </source>
</evidence>
<dbReference type="InterPro" id="IPR015421">
    <property type="entry name" value="PyrdxlP-dep_Trfase_major"/>
</dbReference>
<dbReference type="PANTHER" id="PTHR11601:SF50">
    <property type="entry name" value="CYSTEINE DESULFURASE ISCS 2-RELATED"/>
    <property type="match status" value="1"/>
</dbReference>
<dbReference type="Gene3D" id="1.10.260.50">
    <property type="match status" value="1"/>
</dbReference>
<gene>
    <name evidence="9" type="ORF">SAMN04488113_13415</name>
</gene>
<evidence type="ECO:0000256" key="2">
    <source>
        <dbReference type="ARBA" id="ARBA00006490"/>
    </source>
</evidence>
<dbReference type="InterPro" id="IPR015424">
    <property type="entry name" value="PyrdxlP-dep_Trfase"/>
</dbReference>
<dbReference type="Pfam" id="PF00266">
    <property type="entry name" value="Aminotran_5"/>
    <property type="match status" value="1"/>
</dbReference>
<keyword evidence="10" id="KW-1185">Reference proteome</keyword>
<evidence type="ECO:0000313" key="10">
    <source>
        <dbReference type="Proteomes" id="UP000198564"/>
    </source>
</evidence>
<proteinExistence type="inferred from homology"/>
<evidence type="ECO:0000256" key="7">
    <source>
        <dbReference type="RuleBase" id="RU004504"/>
    </source>
</evidence>
<protein>
    <submittedName>
        <fullName evidence="9">Cysteine desulfurase</fullName>
    </submittedName>
</protein>
<dbReference type="InterPro" id="IPR020578">
    <property type="entry name" value="Aminotrans_V_PyrdxlP_BS"/>
</dbReference>
<dbReference type="STRING" id="1130080.SAMN04488113_13415"/>
<evidence type="ECO:0000256" key="5">
    <source>
        <dbReference type="ARBA" id="ARBA00023004"/>
    </source>
</evidence>
<name>A0A1H6UL30_9LACT</name>
<dbReference type="Gene3D" id="3.90.1150.10">
    <property type="entry name" value="Aspartate Aminotransferase, domain 1"/>
    <property type="match status" value="1"/>
</dbReference>
<reference evidence="10" key="1">
    <citation type="submission" date="2016-10" db="EMBL/GenBank/DDBJ databases">
        <authorList>
            <person name="Varghese N."/>
            <person name="Submissions S."/>
        </authorList>
    </citation>
    <scope>NUCLEOTIDE SEQUENCE [LARGE SCALE GENOMIC DNA]</scope>
    <source>
        <strain evidence="10">DSM 25751</strain>
    </source>
</reference>
<dbReference type="PANTHER" id="PTHR11601">
    <property type="entry name" value="CYSTEINE DESULFURYLASE FAMILY MEMBER"/>
    <property type="match status" value="1"/>
</dbReference>
<keyword evidence="4" id="KW-0663">Pyridoxal phosphate</keyword>